<comment type="caution">
    <text evidence="1">The sequence shown here is derived from an EMBL/GenBank/DDBJ whole genome shotgun (WGS) entry which is preliminary data.</text>
</comment>
<protein>
    <submittedName>
        <fullName evidence="1">Uncharacterized protein</fullName>
    </submittedName>
</protein>
<evidence type="ECO:0000313" key="1">
    <source>
        <dbReference type="EMBL" id="VUX45640.1"/>
    </source>
</evidence>
<proteinExistence type="predicted"/>
<dbReference type="Proteomes" id="UP000326641">
    <property type="component" value="Unassembled WGS sequence"/>
</dbReference>
<sequence>MARPPEQMNIIDVACLGADHACLAGFLFAWDPEEPRGRLALYERGTWSRLGDTPEFIRGLAVLDETDGAALYVLLRNGVIHRFAGSEHSAEVIEDQRNLGFRGIDVVGRHLYAYGMGHQVFRREDGRWLAIDEGLFDGEPFSMLNSIHGHSERDIYAGGTGGSIFHFDGRRWQRLESPTTYGIEKILCVGGETYACGFNGTLFRGDRDGWETLAVRHGEARMKDMAFCFDRLYVASADALYTLEGDQLETVSVRPTDVDVFGFLSYRDGQLWSGGGERLIRFDGETWTEVLYPPNQPV</sequence>
<evidence type="ECO:0000313" key="2">
    <source>
        <dbReference type="Proteomes" id="UP000326641"/>
    </source>
</evidence>
<reference evidence="1" key="1">
    <citation type="submission" date="2018-11" db="EMBL/GenBank/DDBJ databases">
        <authorList>
            <person name="Onetto C."/>
        </authorList>
    </citation>
    <scope>NUCLEOTIDE SEQUENCE [LARGE SCALE GENOMIC DNA]</scope>
</reference>
<keyword evidence="2" id="KW-1185">Reference proteome</keyword>
<gene>
    <name evidence="1" type="ORF">DF3PA_140021</name>
</gene>
<accession>A0A564WAX3</accession>
<dbReference type="SUPFAM" id="SSF69322">
    <property type="entry name" value="Tricorn protease domain 2"/>
    <property type="match status" value="1"/>
</dbReference>
<name>A0A564WAX3_9PROT</name>
<organism evidence="1 2">
    <name type="scientific">Candidatus Defluviicoccus seviourii</name>
    <dbReference type="NCBI Taxonomy" id="2565273"/>
    <lineage>
        <taxon>Bacteria</taxon>
        <taxon>Pseudomonadati</taxon>
        <taxon>Pseudomonadota</taxon>
        <taxon>Alphaproteobacteria</taxon>
        <taxon>Rhodospirillales</taxon>
        <taxon>Rhodospirillaceae</taxon>
        <taxon>Defluviicoccus</taxon>
    </lineage>
</organism>
<dbReference type="AlphaFoldDB" id="A0A564WAX3"/>
<dbReference type="EMBL" id="UXAT02000006">
    <property type="protein sequence ID" value="VUX45640.1"/>
    <property type="molecule type" value="Genomic_DNA"/>
</dbReference>